<accession>A0AAE0MSW5</accession>
<dbReference type="RefSeq" id="XP_062682671.1">
    <property type="nucleotide sequence ID" value="XM_062826566.1"/>
</dbReference>
<reference evidence="1" key="2">
    <citation type="submission" date="2023-06" db="EMBL/GenBank/DDBJ databases">
        <authorList>
            <consortium name="Lawrence Berkeley National Laboratory"/>
            <person name="Haridas S."/>
            <person name="Hensen N."/>
            <person name="Bonometti L."/>
            <person name="Westerberg I."/>
            <person name="Brannstrom I.O."/>
            <person name="Guillou S."/>
            <person name="Cros-Aarteil S."/>
            <person name="Calhoun S."/>
            <person name="Kuo A."/>
            <person name="Mondo S."/>
            <person name="Pangilinan J."/>
            <person name="Riley R."/>
            <person name="Labutti K."/>
            <person name="Andreopoulos B."/>
            <person name="Lipzen A."/>
            <person name="Chen C."/>
            <person name="Yanf M."/>
            <person name="Daum C."/>
            <person name="Ng V."/>
            <person name="Clum A."/>
            <person name="Steindorff A."/>
            <person name="Ohm R."/>
            <person name="Martin F."/>
            <person name="Silar P."/>
            <person name="Natvig D."/>
            <person name="Lalanne C."/>
            <person name="Gautier V."/>
            <person name="Ament-Velasquez S.L."/>
            <person name="Kruys A."/>
            <person name="Hutchinson M.I."/>
            <person name="Powell A.J."/>
            <person name="Barry K."/>
            <person name="Miller A.N."/>
            <person name="Grigoriev I.V."/>
            <person name="Debuchy R."/>
            <person name="Gladieux P."/>
            <person name="Thoren M.H."/>
            <person name="Johannesson H."/>
        </authorList>
    </citation>
    <scope>NUCLEOTIDE SEQUENCE</scope>
    <source>
        <strain evidence="1">CBS 560.94</strain>
    </source>
</reference>
<sequence length="59" mass="6721">MSMGGGFYRGLDDSAKNAAAVSCNRFHCLRHRVHPEWARHTLHKVLTPAIYLPLVGFWK</sequence>
<keyword evidence="2" id="KW-1185">Reference proteome</keyword>
<reference evidence="1" key="1">
    <citation type="journal article" date="2023" name="Mol. Phylogenet. Evol.">
        <title>Genome-scale phylogeny and comparative genomics of the fungal order Sordariales.</title>
        <authorList>
            <person name="Hensen N."/>
            <person name="Bonometti L."/>
            <person name="Westerberg I."/>
            <person name="Brannstrom I.O."/>
            <person name="Guillou S."/>
            <person name="Cros-Aarteil S."/>
            <person name="Calhoun S."/>
            <person name="Haridas S."/>
            <person name="Kuo A."/>
            <person name="Mondo S."/>
            <person name="Pangilinan J."/>
            <person name="Riley R."/>
            <person name="LaButti K."/>
            <person name="Andreopoulos B."/>
            <person name="Lipzen A."/>
            <person name="Chen C."/>
            <person name="Yan M."/>
            <person name="Daum C."/>
            <person name="Ng V."/>
            <person name="Clum A."/>
            <person name="Steindorff A."/>
            <person name="Ohm R.A."/>
            <person name="Martin F."/>
            <person name="Silar P."/>
            <person name="Natvig D.O."/>
            <person name="Lalanne C."/>
            <person name="Gautier V."/>
            <person name="Ament-Velasquez S.L."/>
            <person name="Kruys A."/>
            <person name="Hutchinson M.I."/>
            <person name="Powell A.J."/>
            <person name="Barry K."/>
            <person name="Miller A.N."/>
            <person name="Grigoriev I.V."/>
            <person name="Debuchy R."/>
            <person name="Gladieux P."/>
            <person name="Hiltunen Thoren M."/>
            <person name="Johannesson H."/>
        </authorList>
    </citation>
    <scope>NUCLEOTIDE SEQUENCE</scope>
    <source>
        <strain evidence="1">CBS 560.94</strain>
    </source>
</reference>
<feature type="non-terminal residue" evidence="1">
    <location>
        <position position="59"/>
    </location>
</feature>
<dbReference type="EMBL" id="JAUEPP010000003">
    <property type="protein sequence ID" value="KAK3347589.1"/>
    <property type="molecule type" value="Genomic_DNA"/>
</dbReference>
<protein>
    <submittedName>
        <fullName evidence="1">Uncharacterized protein</fullName>
    </submittedName>
</protein>
<evidence type="ECO:0000313" key="1">
    <source>
        <dbReference type="EMBL" id="KAK3347589.1"/>
    </source>
</evidence>
<gene>
    <name evidence="1" type="ORF">B0H65DRAFT_460889</name>
</gene>
<dbReference type="AlphaFoldDB" id="A0AAE0MSW5"/>
<dbReference type="GeneID" id="87863720"/>
<proteinExistence type="predicted"/>
<dbReference type="Proteomes" id="UP001278500">
    <property type="component" value="Unassembled WGS sequence"/>
</dbReference>
<comment type="caution">
    <text evidence="1">The sequence shown here is derived from an EMBL/GenBank/DDBJ whole genome shotgun (WGS) entry which is preliminary data.</text>
</comment>
<name>A0AAE0MSW5_9PEZI</name>
<organism evidence="1 2">
    <name type="scientific">Neurospora tetraspora</name>
    <dbReference type="NCBI Taxonomy" id="94610"/>
    <lineage>
        <taxon>Eukaryota</taxon>
        <taxon>Fungi</taxon>
        <taxon>Dikarya</taxon>
        <taxon>Ascomycota</taxon>
        <taxon>Pezizomycotina</taxon>
        <taxon>Sordariomycetes</taxon>
        <taxon>Sordariomycetidae</taxon>
        <taxon>Sordariales</taxon>
        <taxon>Sordariaceae</taxon>
        <taxon>Neurospora</taxon>
    </lineage>
</organism>
<evidence type="ECO:0000313" key="2">
    <source>
        <dbReference type="Proteomes" id="UP001278500"/>
    </source>
</evidence>